<dbReference type="InterPro" id="IPR012334">
    <property type="entry name" value="Pectin_lyas_fold"/>
</dbReference>
<dbReference type="SUPFAM" id="SSF51126">
    <property type="entry name" value="Pectin lyase-like"/>
    <property type="match status" value="1"/>
</dbReference>
<dbReference type="Gene3D" id="2.160.20.10">
    <property type="entry name" value="Single-stranded right-handed beta-helix, Pectin lyase-like"/>
    <property type="match status" value="1"/>
</dbReference>
<dbReference type="EMBL" id="CP017708">
    <property type="protein sequence ID" value="WAN69594.1"/>
    <property type="molecule type" value="Genomic_DNA"/>
</dbReference>
<evidence type="ECO:0000313" key="3">
    <source>
        <dbReference type="EMBL" id="WAN69594.1"/>
    </source>
</evidence>
<reference evidence="3" key="2">
    <citation type="submission" date="2022-10" db="EMBL/GenBank/DDBJ databases">
        <authorList>
            <person name="Ngo T.-E."/>
        </authorList>
    </citation>
    <scope>NUCLEOTIDE SEQUENCE</scope>
    <source>
        <strain evidence="3">JHB</strain>
    </source>
</reference>
<dbReference type="InterPro" id="IPR008638">
    <property type="entry name" value="FhaB/CdiA-like_TPS"/>
</dbReference>
<dbReference type="NCBIfam" id="TIGR01901">
    <property type="entry name" value="adhes_NPXG"/>
    <property type="match status" value="1"/>
</dbReference>
<proteinExistence type="predicted"/>
<name>A0A9Q9STX2_MOOP1</name>
<dbReference type="InterPro" id="IPR024983">
    <property type="entry name" value="CHAT_dom"/>
</dbReference>
<sequence>MSRISQSLSVLYVLAGPLWVIPTIAQPIQADHTTDTEVIQDGNRFDIDGGTRSGDGSNLFHSFQEFGLDQDQIVNFLSQPGIKNILNRVTGGNASVINGLIQVTGGNANLFLMNPAGIIFGADAQLNIPGSFTATTATGIGFGDNNWFSAFGNNDYFSLIGTPSVFRFETLGTPGAIINQGQLEVTPGNNLTLLGGTVISTGELAAQEGKITVAAVPGESLVKISQEGHLLNLEIHPLLTDQQSLTPVQLPELLTGADVGHATEFKDNGDGTVTLKDSGITLESGDVAAKEVTAETATLSAKNNLTLVESQLSTTGDLNLLAQNKVVVRDTVENSFNAIAGGDLYIQGDLGIDILALNHPKTPFQSGGNLSLVSDGIISGDAHFASGGSFSILNLSGKPGNFLSFYDPIIISRGDVVFGNYTGASLKVESTGSIEGGNIQITQPDTTGSIPTSDPDFENLTQRRSLILRAGLSEDQLSNSVNFDSNQSVTVEGTEFSNPEQNLPEGSITIGDIDTSSNPSDAAPVILGDAGPVILSAQDDIIFRNNDSLIVTTIRTTETGGSNSGDVTLETAQGSIQVNGETLTIITEASNGGDAGNITFKVPDSNNVNFENIDINTQAQRGGNGGDIIVFAPDITSEADAEAIREQIESNSRLDALRGTEGEITINPGDPTDDGTVTPPDDGTVTPPDDGTVTPPDDGTVTPPDDGTVTPPDDGTVTPPDDGTVTPPDDGTVTPPDDGTVTPPDDGTVTPPDDGTVTPPDDGTVTPPDDVTVLPPDDGTVTPPDDGTVTPPDDGTVTPPDDVTVLPPDDGTVTPPDDGTVTPPDDGTVTPPDDGTVTPPDDGTVTPPDDGTVTPPENVTVLLPDDLTVSQQVDSKIPTPDNSSITPPEVPPLVEQPITLEATVTSDLVYGIEKAFTEEYQAYFLRQLKTKIYTQNDVRDRIRELEREKGLKTGVIYVSFVQNSLTLPGTRCQTPAIPAAEIDRRFGYRASDLPLEPEKCLQQSDDQLELLLITADGNPILRRVYNANRAEVLAVTRTFHRTLINPRNLDDKDHLKAAQQLYQWLIGPLESELKANKIESLIFAMDQGLRSLPLAALHDQKNYLVENYSVSLVPSLSLTYSRFTNVQSLRLLAMGASQFSDQEDLPWVKVELETIIDKKLWKGNYFLNESFTLENLNAQRKKRKFGIIHLATHAQFNRGAPENSYIQMWDKKLGLDELENLFSEPSVELLVLSACQTALGNREAELGFAGSAFQAGVDSTLATLWSVSDQGAMGLTTEFYRQLNKTPSKTEALRQAQLAMIRGNVRIENDHLYSSGKKIALSSELSGFGKKSFTHPYYWAAFLLVGDP</sequence>
<dbReference type="SMART" id="SM00912">
    <property type="entry name" value="Haemagg_act"/>
    <property type="match status" value="1"/>
</dbReference>
<dbReference type="Proteomes" id="UP000176944">
    <property type="component" value="Chromosome"/>
</dbReference>
<protein>
    <submittedName>
        <fullName evidence="3">CHAT domain-containing protein</fullName>
    </submittedName>
</protein>
<evidence type="ECO:0000256" key="1">
    <source>
        <dbReference type="SAM" id="MobiDB-lite"/>
    </source>
</evidence>
<feature type="region of interest" description="Disordered" evidence="1">
    <location>
        <begin position="655"/>
        <end position="854"/>
    </location>
</feature>
<reference evidence="3" key="1">
    <citation type="journal article" date="2017" name="Proc. Natl. Acad. Sci. U.S.A.">
        <title>Comparative genomics uncovers the prolific and distinctive metabolic potential of the cyanobacterial genus Moorea.</title>
        <authorList>
            <person name="Leao T."/>
            <person name="Castelao G."/>
            <person name="Korobeynikov A."/>
            <person name="Monroe E.A."/>
            <person name="Podell S."/>
            <person name="Glukhov E."/>
            <person name="Allen E.E."/>
            <person name="Gerwick W.H."/>
            <person name="Gerwick L."/>
        </authorList>
    </citation>
    <scope>NUCLEOTIDE SEQUENCE</scope>
    <source>
        <strain evidence="3">JHB</strain>
    </source>
</reference>
<gene>
    <name evidence="3" type="ORF">BJP36_36505</name>
</gene>
<organism evidence="3">
    <name type="scientific">Moorena producens (strain JHB)</name>
    <dbReference type="NCBI Taxonomy" id="1454205"/>
    <lineage>
        <taxon>Bacteria</taxon>
        <taxon>Bacillati</taxon>
        <taxon>Cyanobacteriota</taxon>
        <taxon>Cyanophyceae</taxon>
        <taxon>Coleofasciculales</taxon>
        <taxon>Coleofasciculaceae</taxon>
        <taxon>Moorena</taxon>
    </lineage>
</organism>
<dbReference type="Pfam" id="PF05860">
    <property type="entry name" value="TPS"/>
    <property type="match status" value="1"/>
</dbReference>
<dbReference type="Pfam" id="PF12770">
    <property type="entry name" value="CHAT"/>
    <property type="match status" value="1"/>
</dbReference>
<dbReference type="InterPro" id="IPR011050">
    <property type="entry name" value="Pectin_lyase_fold/virulence"/>
</dbReference>
<feature type="compositionally biased region" description="Low complexity" evidence="1">
    <location>
        <begin position="668"/>
        <end position="854"/>
    </location>
</feature>
<evidence type="ECO:0000259" key="2">
    <source>
        <dbReference type="SMART" id="SM00912"/>
    </source>
</evidence>
<accession>A0A9Q9STX2</accession>
<feature type="domain" description="Filamentous haemagglutinin FhaB/tRNA nuclease CdiA-like TPS" evidence="2">
    <location>
        <begin position="29"/>
        <end position="143"/>
    </location>
</feature>